<gene>
    <name evidence="1" type="ORF">IWA51_10325</name>
</gene>
<keyword evidence="2" id="KW-1185">Reference proteome</keyword>
<dbReference type="KEGG" id="tper:IWA51_10325"/>
<protein>
    <submittedName>
        <fullName evidence="1">Uncharacterized protein</fullName>
    </submittedName>
</protein>
<reference evidence="1 2" key="1">
    <citation type="submission" date="2020-11" db="EMBL/GenBank/DDBJ databases">
        <title>Treponema Peruensis nv. sp., first commensal Treponema isolated from human feces.</title>
        <authorList>
            <person name="Belkhou C."/>
            <person name="Raes J."/>
        </authorList>
    </citation>
    <scope>NUCLEOTIDE SEQUENCE [LARGE SCALE GENOMIC DNA]</scope>
    <source>
        <strain evidence="1 2">RCC2812</strain>
    </source>
</reference>
<evidence type="ECO:0000313" key="1">
    <source>
        <dbReference type="EMBL" id="QQA00646.1"/>
    </source>
</evidence>
<dbReference type="Proteomes" id="UP000595224">
    <property type="component" value="Chromosome"/>
</dbReference>
<dbReference type="EMBL" id="CP064936">
    <property type="protein sequence ID" value="QQA00646.1"/>
    <property type="molecule type" value="Genomic_DNA"/>
</dbReference>
<proteinExistence type="predicted"/>
<name>A0A7T3RCK3_9SPIR</name>
<dbReference type="RefSeq" id="WP_198442355.1">
    <property type="nucleotide sequence ID" value="NZ_CBCSHE010000026.1"/>
</dbReference>
<sequence length="104" mass="12120">MSFASSFAQERVHADEYYCLTGPVMLRNEMSFSEDALVHTTLNHEGGLAFKILKTGKREKGEYSEGIWLYVILTCWVWDNDGKIVPENSKWWLFLNDEDIVHPY</sequence>
<organism evidence="1 2">
    <name type="scientific">Treponema peruense</name>
    <dbReference type="NCBI Taxonomy" id="2787628"/>
    <lineage>
        <taxon>Bacteria</taxon>
        <taxon>Pseudomonadati</taxon>
        <taxon>Spirochaetota</taxon>
        <taxon>Spirochaetia</taxon>
        <taxon>Spirochaetales</taxon>
        <taxon>Treponemataceae</taxon>
        <taxon>Treponema</taxon>
    </lineage>
</organism>
<evidence type="ECO:0000313" key="2">
    <source>
        <dbReference type="Proteomes" id="UP000595224"/>
    </source>
</evidence>
<accession>A0A7T3RCK3</accession>
<dbReference type="AlphaFoldDB" id="A0A7T3RCK3"/>